<comment type="caution">
    <text evidence="7">The sequence shown here is derived from an EMBL/GenBank/DDBJ whole genome shotgun (WGS) entry which is preliminary data.</text>
</comment>
<evidence type="ECO:0000259" key="6">
    <source>
        <dbReference type="SMART" id="SM00732"/>
    </source>
</evidence>
<dbReference type="NCBIfam" id="TIGR00250">
    <property type="entry name" value="RNAse_H_YqgF"/>
    <property type="match status" value="1"/>
</dbReference>
<comment type="subcellular location">
    <subcellularLocation>
        <location evidence="5">Cytoplasm</location>
    </subcellularLocation>
</comment>
<dbReference type="RefSeq" id="WP_342675513.1">
    <property type="nucleotide sequence ID" value="NZ_JBCGCU010000001.1"/>
</dbReference>
<protein>
    <recommendedName>
        <fullName evidence="5">Putative pre-16S rRNA nuclease</fullName>
        <ecNumber evidence="5">3.1.-.-</ecNumber>
    </recommendedName>
</protein>
<dbReference type="InterPro" id="IPR037027">
    <property type="entry name" value="YqgF/RNaseH-like_dom_sf"/>
</dbReference>
<dbReference type="HAMAP" id="MF_00651">
    <property type="entry name" value="Nuclease_YqgF"/>
    <property type="match status" value="1"/>
</dbReference>
<evidence type="ECO:0000256" key="2">
    <source>
        <dbReference type="ARBA" id="ARBA00022517"/>
    </source>
</evidence>
<keyword evidence="1 5" id="KW-0963">Cytoplasm</keyword>
<dbReference type="Gene3D" id="3.30.420.140">
    <property type="entry name" value="YqgF/RNase H-like domain"/>
    <property type="match status" value="1"/>
</dbReference>
<dbReference type="EC" id="3.1.-.-" evidence="5"/>
<reference evidence="7 8" key="1">
    <citation type="submission" date="2024-03" db="EMBL/GenBank/DDBJ databases">
        <title>Pseudoalteromonas qingdaonensis sp. nov., isolated from the intestines of marine benthic organisms.</title>
        <authorList>
            <person name="Lin X."/>
            <person name="Fang S."/>
            <person name="Hu X."/>
        </authorList>
    </citation>
    <scope>NUCLEOTIDE SEQUENCE [LARGE SCALE GENOMIC DNA]</scope>
    <source>
        <strain evidence="7 8">YIC-827</strain>
    </source>
</reference>
<dbReference type="SUPFAM" id="SSF53098">
    <property type="entry name" value="Ribonuclease H-like"/>
    <property type="match status" value="1"/>
</dbReference>
<comment type="function">
    <text evidence="5">Could be a nuclease involved in processing of the 5'-end of pre-16S rRNA.</text>
</comment>
<dbReference type="Pfam" id="PF03652">
    <property type="entry name" value="RuvX"/>
    <property type="match status" value="1"/>
</dbReference>
<organism evidence="7 8">
    <name type="scientific">Pseudoalteromonas qingdaonensis</name>
    <dbReference type="NCBI Taxonomy" id="3131913"/>
    <lineage>
        <taxon>Bacteria</taxon>
        <taxon>Pseudomonadati</taxon>
        <taxon>Pseudomonadota</taxon>
        <taxon>Gammaproteobacteria</taxon>
        <taxon>Alteromonadales</taxon>
        <taxon>Pseudoalteromonadaceae</taxon>
        <taxon>Pseudoalteromonas</taxon>
    </lineage>
</organism>
<dbReference type="PANTHER" id="PTHR33317">
    <property type="entry name" value="POLYNUCLEOTIDYL TRANSFERASE, RIBONUCLEASE H-LIKE SUPERFAMILY PROTEIN"/>
    <property type="match status" value="1"/>
</dbReference>
<comment type="similarity">
    <text evidence="5">Belongs to the YqgF HJR family.</text>
</comment>
<evidence type="ECO:0000313" key="7">
    <source>
        <dbReference type="EMBL" id="MEM0513968.1"/>
    </source>
</evidence>
<feature type="domain" description="YqgF/RNase H-like" evidence="6">
    <location>
        <begin position="12"/>
        <end position="112"/>
    </location>
</feature>
<name>A0ABU9MVK9_9GAMM</name>
<evidence type="ECO:0000256" key="4">
    <source>
        <dbReference type="ARBA" id="ARBA00022801"/>
    </source>
</evidence>
<sequence>MSNSSKAPQGQRSVMGFDFGTKSIGVAIGQELTGTANALRAIKARDGIPNWDDIRALVNEWQPDLLVVGLPLNMDGTEQDLTHRARKFANRLHNQTGLQVETQDERLTTAAAKEHLFASGGYRNLRKDNIDNASAVLILESYFSAAYGD</sequence>
<gene>
    <name evidence="7" type="primary">ruvX</name>
    <name evidence="7" type="ORF">WCN91_00705</name>
</gene>
<dbReference type="InterPro" id="IPR005227">
    <property type="entry name" value="YqgF"/>
</dbReference>
<dbReference type="CDD" id="cd16964">
    <property type="entry name" value="YqgF"/>
    <property type="match status" value="1"/>
</dbReference>
<keyword evidence="2 5" id="KW-0690">Ribosome biogenesis</keyword>
<keyword evidence="8" id="KW-1185">Reference proteome</keyword>
<evidence type="ECO:0000256" key="3">
    <source>
        <dbReference type="ARBA" id="ARBA00022722"/>
    </source>
</evidence>
<dbReference type="InterPro" id="IPR012337">
    <property type="entry name" value="RNaseH-like_sf"/>
</dbReference>
<dbReference type="InterPro" id="IPR006641">
    <property type="entry name" value="YqgF/RNaseH-like_dom"/>
</dbReference>
<keyword evidence="3 5" id="KW-0540">Nuclease</keyword>
<evidence type="ECO:0000313" key="8">
    <source>
        <dbReference type="Proteomes" id="UP001447008"/>
    </source>
</evidence>
<keyword evidence="4 5" id="KW-0378">Hydrolase</keyword>
<dbReference type="Proteomes" id="UP001447008">
    <property type="component" value="Unassembled WGS sequence"/>
</dbReference>
<accession>A0ABU9MVK9</accession>
<dbReference type="EMBL" id="JBCGCU010000001">
    <property type="protein sequence ID" value="MEM0513968.1"/>
    <property type="molecule type" value="Genomic_DNA"/>
</dbReference>
<dbReference type="PANTHER" id="PTHR33317:SF4">
    <property type="entry name" value="POLYNUCLEOTIDYL TRANSFERASE, RIBONUCLEASE H-LIKE SUPERFAMILY PROTEIN"/>
    <property type="match status" value="1"/>
</dbReference>
<evidence type="ECO:0000256" key="1">
    <source>
        <dbReference type="ARBA" id="ARBA00022490"/>
    </source>
</evidence>
<evidence type="ECO:0000256" key="5">
    <source>
        <dbReference type="HAMAP-Rule" id="MF_00651"/>
    </source>
</evidence>
<dbReference type="SMART" id="SM00732">
    <property type="entry name" value="YqgFc"/>
    <property type="match status" value="1"/>
</dbReference>
<proteinExistence type="inferred from homology"/>